<feature type="compositionally biased region" description="Polar residues" evidence="1">
    <location>
        <begin position="1"/>
        <end position="20"/>
    </location>
</feature>
<dbReference type="AlphaFoldDB" id="A0AAV5VPT1"/>
<reference evidence="3" key="1">
    <citation type="submission" date="2023-10" db="EMBL/GenBank/DDBJ databases">
        <title>Genome assembly of Pristionchus species.</title>
        <authorList>
            <person name="Yoshida K."/>
            <person name="Sommer R.J."/>
        </authorList>
    </citation>
    <scope>NUCLEOTIDE SEQUENCE</scope>
    <source>
        <strain evidence="3">RS5133</strain>
    </source>
</reference>
<dbReference type="EMBL" id="BTSY01000003">
    <property type="protein sequence ID" value="GMT20672.1"/>
    <property type="molecule type" value="Genomic_DNA"/>
</dbReference>
<sequence>AANESSWPHQSAISKQSIQKPQLHAHSTSSSSDSSSSTSSSSVSPYVATTTCFSLLFFFPSSFLSSLSTTLPLSSPNGDSPLRTPALNTPLLLFSFFFLLLILIAF</sequence>
<feature type="compositionally biased region" description="Low complexity" evidence="1">
    <location>
        <begin position="27"/>
        <end position="44"/>
    </location>
</feature>
<evidence type="ECO:0000313" key="3">
    <source>
        <dbReference type="EMBL" id="GMT20672.1"/>
    </source>
</evidence>
<evidence type="ECO:0000313" key="4">
    <source>
        <dbReference type="Proteomes" id="UP001432322"/>
    </source>
</evidence>
<name>A0AAV5VPT1_9BILA</name>
<keyword evidence="2" id="KW-0472">Membrane</keyword>
<feature type="non-terminal residue" evidence="3">
    <location>
        <position position="106"/>
    </location>
</feature>
<feature type="non-terminal residue" evidence="3">
    <location>
        <position position="1"/>
    </location>
</feature>
<evidence type="ECO:0000256" key="1">
    <source>
        <dbReference type="SAM" id="MobiDB-lite"/>
    </source>
</evidence>
<gene>
    <name evidence="3" type="ORF">PFISCL1PPCAC_11969</name>
</gene>
<evidence type="ECO:0000256" key="2">
    <source>
        <dbReference type="SAM" id="Phobius"/>
    </source>
</evidence>
<protein>
    <submittedName>
        <fullName evidence="3">Uncharacterized protein</fullName>
    </submittedName>
</protein>
<keyword evidence="4" id="KW-1185">Reference proteome</keyword>
<comment type="caution">
    <text evidence="3">The sequence shown here is derived from an EMBL/GenBank/DDBJ whole genome shotgun (WGS) entry which is preliminary data.</text>
</comment>
<organism evidence="3 4">
    <name type="scientific">Pristionchus fissidentatus</name>
    <dbReference type="NCBI Taxonomy" id="1538716"/>
    <lineage>
        <taxon>Eukaryota</taxon>
        <taxon>Metazoa</taxon>
        <taxon>Ecdysozoa</taxon>
        <taxon>Nematoda</taxon>
        <taxon>Chromadorea</taxon>
        <taxon>Rhabditida</taxon>
        <taxon>Rhabditina</taxon>
        <taxon>Diplogasteromorpha</taxon>
        <taxon>Diplogasteroidea</taxon>
        <taxon>Neodiplogasteridae</taxon>
        <taxon>Pristionchus</taxon>
    </lineage>
</organism>
<proteinExistence type="predicted"/>
<feature type="transmembrane region" description="Helical" evidence="2">
    <location>
        <begin position="87"/>
        <end position="105"/>
    </location>
</feature>
<feature type="region of interest" description="Disordered" evidence="1">
    <location>
        <begin position="1"/>
        <end position="44"/>
    </location>
</feature>
<keyword evidence="2" id="KW-1133">Transmembrane helix</keyword>
<dbReference type="Proteomes" id="UP001432322">
    <property type="component" value="Unassembled WGS sequence"/>
</dbReference>
<keyword evidence="2" id="KW-0812">Transmembrane</keyword>
<feature type="transmembrane region" description="Helical" evidence="2">
    <location>
        <begin position="46"/>
        <end position="67"/>
    </location>
</feature>
<accession>A0AAV5VPT1</accession>